<dbReference type="AlphaFoldDB" id="A0A396Z8S3"/>
<dbReference type="RefSeq" id="WP_118966670.1">
    <property type="nucleotide sequence ID" value="NZ_QHCT01000001.1"/>
</dbReference>
<keyword evidence="2" id="KW-1015">Disulfide bond</keyword>
<keyword evidence="1" id="KW-0732">Signal</keyword>
<evidence type="ECO:0000259" key="3">
    <source>
        <dbReference type="SMART" id="SM00560"/>
    </source>
</evidence>
<comment type="caution">
    <text evidence="4">The sequence shown here is derived from an EMBL/GenBank/DDBJ whole genome shotgun (WGS) entry which is preliminary data.</text>
</comment>
<name>A0A396Z8S3_9LEPT</name>
<evidence type="ECO:0000256" key="2">
    <source>
        <dbReference type="ARBA" id="ARBA00023157"/>
    </source>
</evidence>
<dbReference type="SUPFAM" id="SSF49899">
    <property type="entry name" value="Concanavalin A-like lectins/glucanases"/>
    <property type="match status" value="1"/>
</dbReference>
<dbReference type="Proteomes" id="UP000265798">
    <property type="component" value="Unassembled WGS sequence"/>
</dbReference>
<dbReference type="Gene3D" id="2.60.120.200">
    <property type="match status" value="1"/>
</dbReference>
<evidence type="ECO:0000256" key="1">
    <source>
        <dbReference type="ARBA" id="ARBA00022729"/>
    </source>
</evidence>
<reference evidence="5" key="1">
    <citation type="submission" date="2018-05" db="EMBL/GenBank/DDBJ databases">
        <title>Leptospira yasudae sp. nov. and Leptospira stimsonii sp. nov., two pathogenic species of the genus Leptospira isolated from environmental sources.</title>
        <authorList>
            <person name="Casanovas-Massana A."/>
            <person name="Hamond C."/>
            <person name="Santos L.A."/>
            <person name="Hacker K.P."/>
            <person name="Balassiano I."/>
            <person name="Medeiros M.A."/>
            <person name="Reis M.G."/>
            <person name="Ko A.I."/>
            <person name="Wunder E.A."/>
        </authorList>
    </citation>
    <scope>NUCLEOTIDE SEQUENCE [LARGE SCALE GENOMIC DNA]</scope>
    <source>
        <strain evidence="5">Yale</strain>
    </source>
</reference>
<dbReference type="InterPro" id="IPR013783">
    <property type="entry name" value="Ig-like_fold"/>
</dbReference>
<dbReference type="SMART" id="SM00560">
    <property type="entry name" value="LamGL"/>
    <property type="match status" value="1"/>
</dbReference>
<dbReference type="Pfam" id="PF13385">
    <property type="entry name" value="Laminin_G_3"/>
    <property type="match status" value="1"/>
</dbReference>
<dbReference type="EMBL" id="QHCT01000001">
    <property type="protein sequence ID" value="RHX91819.1"/>
    <property type="molecule type" value="Genomic_DNA"/>
</dbReference>
<organism evidence="4 5">
    <name type="scientific">Leptospira stimsonii</name>
    <dbReference type="NCBI Taxonomy" id="2202203"/>
    <lineage>
        <taxon>Bacteria</taxon>
        <taxon>Pseudomonadati</taxon>
        <taxon>Spirochaetota</taxon>
        <taxon>Spirochaetia</taxon>
        <taxon>Leptospirales</taxon>
        <taxon>Leptospiraceae</taxon>
        <taxon>Leptospira</taxon>
    </lineage>
</organism>
<gene>
    <name evidence="4" type="ORF">DLM75_00805</name>
</gene>
<dbReference type="InterPro" id="IPR006558">
    <property type="entry name" value="LamG-like"/>
</dbReference>
<evidence type="ECO:0000313" key="4">
    <source>
        <dbReference type="EMBL" id="RHX91819.1"/>
    </source>
</evidence>
<dbReference type="OrthoDB" id="345932at2"/>
<proteinExistence type="predicted"/>
<accession>A0A396Z8S3</accession>
<protein>
    <recommendedName>
        <fullName evidence="3">LamG-like jellyroll fold domain-containing protein</fullName>
    </recommendedName>
</protein>
<dbReference type="Gene3D" id="2.60.40.10">
    <property type="entry name" value="Immunoglobulins"/>
    <property type="match status" value="1"/>
</dbReference>
<evidence type="ECO:0000313" key="5">
    <source>
        <dbReference type="Proteomes" id="UP000265798"/>
    </source>
</evidence>
<sequence length="388" mass="40826">MKLKIANGIRHSSRFLSVLLTVTFCQYNPESTSAPEFSLIGLSRVISGSGPIGISINQTDVTSGSSYDFQSVLSGFKSPNATITVTNSSGSSIDISSTNFLTLSGANASDFILTGSPNGTIANGSSITTGIYFTSSSLGVRTAILTLQPGESLSPISINLQGTAVGNPSGMSLFSQFESLAFLDSSGRGNQGFVTGNFGSPFVTGVRGNAIRLGYGAFPTFEYISIPDSIPQNFHFSGTQAISITAWVQPDTGNFGTIFDKSQDNDANPNVIFDFSVSNSGLRLGSWQETALSEAVTWTGSIPAGWHHVACVYDPASNPNSILYLDGISVQTGNIVSTTTAPANSAAANIGRFRRDATQLFVGAIDELRIYYPVALSASQIQTIYNSR</sequence>
<feature type="domain" description="LamG-like jellyroll fold" evidence="3">
    <location>
        <begin position="240"/>
        <end position="379"/>
    </location>
</feature>
<dbReference type="InterPro" id="IPR013320">
    <property type="entry name" value="ConA-like_dom_sf"/>
</dbReference>